<reference evidence="1" key="1">
    <citation type="journal article" date="2020" name="Nat. Ecol. Evol.">
        <title>Deeply conserved synteny resolves early events in vertebrate evolution.</title>
        <authorList>
            <person name="Simakov O."/>
            <person name="Marletaz F."/>
            <person name="Yue J.X."/>
            <person name="O'Connell B."/>
            <person name="Jenkins J."/>
            <person name="Brandt A."/>
            <person name="Calef R."/>
            <person name="Tung C.H."/>
            <person name="Huang T.K."/>
            <person name="Schmutz J."/>
            <person name="Satoh N."/>
            <person name="Yu J.K."/>
            <person name="Putnam N.H."/>
            <person name="Green R.E."/>
            <person name="Rokhsar D.S."/>
        </authorList>
    </citation>
    <scope>NUCLEOTIDE SEQUENCE [LARGE SCALE GENOMIC DNA]</scope>
    <source>
        <strain evidence="1">S238N-H82</strain>
    </source>
</reference>
<protein>
    <submittedName>
        <fullName evidence="2">Uncharacterized protein LOC118420373</fullName>
    </submittedName>
</protein>
<dbReference type="GeneID" id="118420373"/>
<evidence type="ECO:0000313" key="1">
    <source>
        <dbReference type="Proteomes" id="UP000001554"/>
    </source>
</evidence>
<sequence>MTEINATTLFIWLENLSCPVSGPVRVLKSDQGILLEQGRKTISAVYPEGALRIIEVCLEFQLDCHLRYCHCPANKGACLEISILTTPELAKSVRSRLDKAMELHKNARWVPTDDETTREVTDADDFEDLNSTCDDCGFQIFARLDDLDETHRNIRETLYRQCIACGDINALYM</sequence>
<dbReference type="OMA" id="HRNIRET"/>
<name>A0A9J7LHJ5_BRAFL</name>
<gene>
    <name evidence="2" type="primary">LOC118420373</name>
</gene>
<evidence type="ECO:0000313" key="2">
    <source>
        <dbReference type="RefSeq" id="XP_035683066.1"/>
    </source>
</evidence>
<dbReference type="RefSeq" id="XP_035683066.1">
    <property type="nucleotide sequence ID" value="XM_035827173.1"/>
</dbReference>
<organism evidence="1 2">
    <name type="scientific">Branchiostoma floridae</name>
    <name type="common">Florida lancelet</name>
    <name type="synonym">Amphioxus</name>
    <dbReference type="NCBI Taxonomy" id="7739"/>
    <lineage>
        <taxon>Eukaryota</taxon>
        <taxon>Metazoa</taxon>
        <taxon>Chordata</taxon>
        <taxon>Cephalochordata</taxon>
        <taxon>Leptocardii</taxon>
        <taxon>Amphioxiformes</taxon>
        <taxon>Branchiostomatidae</taxon>
        <taxon>Branchiostoma</taxon>
    </lineage>
</organism>
<dbReference type="AlphaFoldDB" id="A0A9J7LHJ5"/>
<reference evidence="2" key="2">
    <citation type="submission" date="2025-08" db="UniProtKB">
        <authorList>
            <consortium name="RefSeq"/>
        </authorList>
    </citation>
    <scope>IDENTIFICATION</scope>
    <source>
        <strain evidence="2">S238N-H82</strain>
        <tissue evidence="2">Testes</tissue>
    </source>
</reference>
<dbReference type="KEGG" id="bfo:118420373"/>
<proteinExistence type="predicted"/>
<keyword evidence="1" id="KW-1185">Reference proteome</keyword>
<accession>A0A9J7LHJ5</accession>
<dbReference type="OrthoDB" id="10335699at2759"/>
<dbReference type="Proteomes" id="UP000001554">
    <property type="component" value="Chromosome 7"/>
</dbReference>